<proteinExistence type="inferred from homology"/>
<evidence type="ECO:0000256" key="4">
    <source>
        <dbReference type="ARBA" id="ARBA00022777"/>
    </source>
</evidence>
<dbReference type="GO" id="GO:0005524">
    <property type="term" value="F:ATP binding"/>
    <property type="evidence" value="ECO:0007669"/>
    <property type="project" value="UniProtKB-KW"/>
</dbReference>
<gene>
    <name evidence="7" type="ORF">C4K68_18685</name>
</gene>
<dbReference type="Proteomes" id="UP000238196">
    <property type="component" value="Unassembled WGS sequence"/>
</dbReference>
<dbReference type="OrthoDB" id="9779730at2"/>
<dbReference type="Pfam" id="PF00294">
    <property type="entry name" value="PfkB"/>
    <property type="match status" value="1"/>
</dbReference>
<keyword evidence="2" id="KW-0808">Transferase</keyword>
<accession>A0A2S5KLT4</accession>
<evidence type="ECO:0000256" key="1">
    <source>
        <dbReference type="ARBA" id="ARBA00010688"/>
    </source>
</evidence>
<evidence type="ECO:0000313" key="8">
    <source>
        <dbReference type="Proteomes" id="UP000238196"/>
    </source>
</evidence>
<comment type="caution">
    <text evidence="7">The sequence shown here is derived from an EMBL/GenBank/DDBJ whole genome shotgun (WGS) entry which is preliminary data.</text>
</comment>
<dbReference type="InterPro" id="IPR011611">
    <property type="entry name" value="PfkB_dom"/>
</dbReference>
<keyword evidence="3" id="KW-0547">Nucleotide-binding</keyword>
<dbReference type="PANTHER" id="PTHR43085">
    <property type="entry name" value="HEXOKINASE FAMILY MEMBER"/>
    <property type="match status" value="1"/>
</dbReference>
<dbReference type="Gene3D" id="3.40.1190.20">
    <property type="match status" value="1"/>
</dbReference>
<comment type="similarity">
    <text evidence="1">Belongs to the carbohydrate kinase PfkB family.</text>
</comment>
<sequence>MWPVWCFGEVLIDFLNIGASEEAGLRLPELRQYPGGAPANAAVAVAQLGGQAGFIGQVGDDAFGHFLLHALQQKGVDISRTVIHPTAPTPLAFVLLDANGERSFEFLRRDSADVLFRPEQFLPQWFQGQGILHLCSNTLTEAAIAATSMYGVQKAHEAGWWVTVDVNLRANLWPGKQIDVERVHALCCAADVIKISREELQVLGGEPRVAQWLEAGCRLVLVSDDGNPLYFATSAAYGGLSGWVTVPRVQVVDTTAAGDSFSGAVLYALARCLPEQPALLSDEQALRAVIGFAIACGAHTVQRKGAFPALPQFNDVAAAWQL</sequence>
<evidence type="ECO:0000313" key="7">
    <source>
        <dbReference type="EMBL" id="PPC75797.1"/>
    </source>
</evidence>
<dbReference type="SUPFAM" id="SSF53613">
    <property type="entry name" value="Ribokinase-like"/>
    <property type="match status" value="1"/>
</dbReference>
<dbReference type="AlphaFoldDB" id="A0A2S5KLT4"/>
<evidence type="ECO:0000259" key="6">
    <source>
        <dbReference type="Pfam" id="PF00294"/>
    </source>
</evidence>
<keyword evidence="4 7" id="KW-0418">Kinase</keyword>
<dbReference type="PROSITE" id="PS00584">
    <property type="entry name" value="PFKB_KINASES_2"/>
    <property type="match status" value="1"/>
</dbReference>
<evidence type="ECO:0000256" key="3">
    <source>
        <dbReference type="ARBA" id="ARBA00022741"/>
    </source>
</evidence>
<reference evidence="7 8" key="1">
    <citation type="submission" date="2018-02" db="EMBL/GenBank/DDBJ databases">
        <title>novel marine gammaproteobacteria from coastal saline agro ecosystem.</title>
        <authorList>
            <person name="Krishnan R."/>
            <person name="Ramesh Kumar N."/>
        </authorList>
    </citation>
    <scope>NUCLEOTIDE SEQUENCE [LARGE SCALE GENOMIC DNA]</scope>
    <source>
        <strain evidence="7 8">228</strain>
    </source>
</reference>
<keyword evidence="5" id="KW-0067">ATP-binding</keyword>
<evidence type="ECO:0000256" key="5">
    <source>
        <dbReference type="ARBA" id="ARBA00022840"/>
    </source>
</evidence>
<protein>
    <submittedName>
        <fullName evidence="7">Carbohydrate kinase</fullName>
    </submittedName>
</protein>
<dbReference type="GO" id="GO:0016301">
    <property type="term" value="F:kinase activity"/>
    <property type="evidence" value="ECO:0007669"/>
    <property type="project" value="UniProtKB-KW"/>
</dbReference>
<dbReference type="InterPro" id="IPR050306">
    <property type="entry name" value="PfkB_Carbo_kinase"/>
</dbReference>
<feature type="domain" description="Carbohydrate kinase PfkB" evidence="6">
    <location>
        <begin position="5"/>
        <end position="310"/>
    </location>
</feature>
<dbReference type="InterPro" id="IPR002173">
    <property type="entry name" value="Carboh/pur_kinase_PfkB_CS"/>
</dbReference>
<dbReference type="EMBL" id="PRLP01000068">
    <property type="protein sequence ID" value="PPC75797.1"/>
    <property type="molecule type" value="Genomic_DNA"/>
</dbReference>
<dbReference type="InterPro" id="IPR029056">
    <property type="entry name" value="Ribokinase-like"/>
</dbReference>
<dbReference type="CDD" id="cd01167">
    <property type="entry name" value="bac_FRK"/>
    <property type="match status" value="1"/>
</dbReference>
<evidence type="ECO:0000256" key="2">
    <source>
        <dbReference type="ARBA" id="ARBA00022679"/>
    </source>
</evidence>
<dbReference type="PANTHER" id="PTHR43085:SF1">
    <property type="entry name" value="PSEUDOURIDINE KINASE-RELATED"/>
    <property type="match status" value="1"/>
</dbReference>
<name>A0A2S5KLT4_9PROT</name>
<organism evidence="7 8">
    <name type="scientific">Proteobacteria bacterium 228</name>
    <dbReference type="NCBI Taxonomy" id="2083153"/>
    <lineage>
        <taxon>Bacteria</taxon>
        <taxon>Pseudomonadati</taxon>
        <taxon>Pseudomonadota</taxon>
    </lineage>
</organism>